<dbReference type="InterPro" id="IPR000582">
    <property type="entry name" value="Acyl-CoA-binding_protein"/>
</dbReference>
<dbReference type="PRINTS" id="PR00689">
    <property type="entry name" value="ACOABINDINGP"/>
</dbReference>
<proteinExistence type="inferred from homology"/>
<evidence type="ECO:0000259" key="3">
    <source>
        <dbReference type="PROSITE" id="PS51228"/>
    </source>
</evidence>
<dbReference type="PANTHER" id="PTHR23310:SF62">
    <property type="entry name" value="ACYL-COA BINDING PROTEIN 1, ISOFORM A"/>
    <property type="match status" value="1"/>
</dbReference>
<dbReference type="PROSITE" id="PS51228">
    <property type="entry name" value="ACB_2"/>
    <property type="match status" value="1"/>
</dbReference>
<evidence type="ECO:0000313" key="4">
    <source>
        <dbReference type="EMBL" id="KAL0953254.1"/>
    </source>
</evidence>
<dbReference type="PROSITE" id="PS00880">
    <property type="entry name" value="ACB_1"/>
    <property type="match status" value="1"/>
</dbReference>
<dbReference type="InterPro" id="IPR035984">
    <property type="entry name" value="Acyl-CoA-binding_sf"/>
</dbReference>
<comment type="similarity">
    <text evidence="1">Belongs to the ACBP family.</text>
</comment>
<evidence type="ECO:0000256" key="1">
    <source>
        <dbReference type="ARBA" id="ARBA00005567"/>
    </source>
</evidence>
<dbReference type="SUPFAM" id="SSF47027">
    <property type="entry name" value="Acyl-CoA binding protein"/>
    <property type="match status" value="1"/>
</dbReference>
<gene>
    <name evidence="4" type="ORF">HGRIS_004506</name>
</gene>
<sequence length="104" mass="11543">MSQAKFDKAVAIVQSLPADGPVKPTNDQKLVFYGLYKQATIGDNETSKPGMFDLTGKYKWQAWTDVKGLSKEDAKAQYVEKLLEVLRAADNEDAKKYIAEIEAA</sequence>
<feature type="domain" description="ACB" evidence="3">
    <location>
        <begin position="2"/>
        <end position="91"/>
    </location>
</feature>
<protein>
    <recommendedName>
        <fullName evidence="3">ACB domain-containing protein</fullName>
    </recommendedName>
</protein>
<dbReference type="Proteomes" id="UP001556367">
    <property type="component" value="Unassembled WGS sequence"/>
</dbReference>
<evidence type="ECO:0000256" key="2">
    <source>
        <dbReference type="ARBA" id="ARBA00023121"/>
    </source>
</evidence>
<dbReference type="InterPro" id="IPR014352">
    <property type="entry name" value="FERM/acyl-CoA-bd_prot_sf"/>
</dbReference>
<accession>A0ABR3JC31</accession>
<dbReference type="EMBL" id="JASNQZ010000008">
    <property type="protein sequence ID" value="KAL0953254.1"/>
    <property type="molecule type" value="Genomic_DNA"/>
</dbReference>
<dbReference type="PANTHER" id="PTHR23310">
    <property type="entry name" value="ACYL-COA-BINDING PROTEIN, ACBP"/>
    <property type="match status" value="1"/>
</dbReference>
<keyword evidence="2" id="KW-0446">Lipid-binding</keyword>
<name>A0ABR3JC31_9AGAR</name>
<dbReference type="InterPro" id="IPR022408">
    <property type="entry name" value="Acyl-CoA-binding_prot_CS"/>
</dbReference>
<evidence type="ECO:0000313" key="5">
    <source>
        <dbReference type="Proteomes" id="UP001556367"/>
    </source>
</evidence>
<comment type="caution">
    <text evidence="4">The sequence shown here is derived from an EMBL/GenBank/DDBJ whole genome shotgun (WGS) entry which is preliminary data.</text>
</comment>
<reference evidence="5" key="1">
    <citation type="submission" date="2024-06" db="EMBL/GenBank/DDBJ databases">
        <title>Multi-omics analyses provide insights into the biosynthesis of the anticancer antibiotic pleurotin in Hohenbuehelia grisea.</title>
        <authorList>
            <person name="Weaver J.A."/>
            <person name="Alberti F."/>
        </authorList>
    </citation>
    <scope>NUCLEOTIDE SEQUENCE [LARGE SCALE GENOMIC DNA]</scope>
    <source>
        <strain evidence="5">T-177</strain>
    </source>
</reference>
<organism evidence="4 5">
    <name type="scientific">Hohenbuehelia grisea</name>
    <dbReference type="NCBI Taxonomy" id="104357"/>
    <lineage>
        <taxon>Eukaryota</taxon>
        <taxon>Fungi</taxon>
        <taxon>Dikarya</taxon>
        <taxon>Basidiomycota</taxon>
        <taxon>Agaricomycotina</taxon>
        <taxon>Agaricomycetes</taxon>
        <taxon>Agaricomycetidae</taxon>
        <taxon>Agaricales</taxon>
        <taxon>Pleurotineae</taxon>
        <taxon>Pleurotaceae</taxon>
        <taxon>Hohenbuehelia</taxon>
    </lineage>
</organism>
<dbReference type="Gene3D" id="1.20.80.10">
    <property type="match status" value="1"/>
</dbReference>
<dbReference type="Pfam" id="PF00887">
    <property type="entry name" value="ACBP"/>
    <property type="match status" value="1"/>
</dbReference>
<keyword evidence="5" id="KW-1185">Reference proteome</keyword>